<dbReference type="PANTHER" id="PTHR11610">
    <property type="entry name" value="LIPASE"/>
    <property type="match status" value="1"/>
</dbReference>
<feature type="chain" id="PRO_5035753722" evidence="2">
    <location>
        <begin position="20"/>
        <end position="362"/>
    </location>
</feature>
<name>A0A8S3W936_PARAO</name>
<dbReference type="InterPro" id="IPR013818">
    <property type="entry name" value="Lipase"/>
</dbReference>
<dbReference type="InterPro" id="IPR000734">
    <property type="entry name" value="TAG_lipase"/>
</dbReference>
<dbReference type="GO" id="GO:0005615">
    <property type="term" value="C:extracellular space"/>
    <property type="evidence" value="ECO:0007669"/>
    <property type="project" value="TreeGrafter"/>
</dbReference>
<reference evidence="4" key="1">
    <citation type="submission" date="2021-04" db="EMBL/GenBank/DDBJ databases">
        <authorList>
            <person name="Tunstrom K."/>
        </authorList>
    </citation>
    <scope>NUCLEOTIDE SEQUENCE</scope>
</reference>
<evidence type="ECO:0000313" key="4">
    <source>
        <dbReference type="EMBL" id="CAG4946681.1"/>
    </source>
</evidence>
<organism evidence="4 5">
    <name type="scientific">Parnassius apollo</name>
    <name type="common">Apollo butterfly</name>
    <name type="synonym">Papilio apollo</name>
    <dbReference type="NCBI Taxonomy" id="110799"/>
    <lineage>
        <taxon>Eukaryota</taxon>
        <taxon>Metazoa</taxon>
        <taxon>Ecdysozoa</taxon>
        <taxon>Arthropoda</taxon>
        <taxon>Hexapoda</taxon>
        <taxon>Insecta</taxon>
        <taxon>Pterygota</taxon>
        <taxon>Neoptera</taxon>
        <taxon>Endopterygota</taxon>
        <taxon>Lepidoptera</taxon>
        <taxon>Glossata</taxon>
        <taxon>Ditrysia</taxon>
        <taxon>Papilionoidea</taxon>
        <taxon>Papilionidae</taxon>
        <taxon>Parnassiinae</taxon>
        <taxon>Parnassini</taxon>
        <taxon>Parnassius</taxon>
        <taxon>Parnassius</taxon>
    </lineage>
</organism>
<gene>
    <name evidence="4" type="ORF">PAPOLLO_LOCUS3420</name>
</gene>
<keyword evidence="5" id="KW-1185">Reference proteome</keyword>
<proteinExistence type="inferred from homology"/>
<evidence type="ECO:0000259" key="3">
    <source>
        <dbReference type="Pfam" id="PF00151"/>
    </source>
</evidence>
<comment type="similarity">
    <text evidence="1">Belongs to the AB hydrolase superfamily. Lipase family.</text>
</comment>
<dbReference type="Pfam" id="PF00151">
    <property type="entry name" value="Lipase"/>
    <property type="match status" value="1"/>
</dbReference>
<evidence type="ECO:0000313" key="5">
    <source>
        <dbReference type="Proteomes" id="UP000691718"/>
    </source>
</evidence>
<evidence type="ECO:0000256" key="1">
    <source>
        <dbReference type="RuleBase" id="RU004262"/>
    </source>
</evidence>
<dbReference type="GO" id="GO:0016298">
    <property type="term" value="F:lipase activity"/>
    <property type="evidence" value="ECO:0007669"/>
    <property type="project" value="InterPro"/>
</dbReference>
<dbReference type="EMBL" id="CAJQZP010000212">
    <property type="protein sequence ID" value="CAG4946681.1"/>
    <property type="molecule type" value="Genomic_DNA"/>
</dbReference>
<comment type="caution">
    <text evidence="4">The sequence shown here is derived from an EMBL/GenBank/DDBJ whole genome shotgun (WGS) entry which is preliminary data.</text>
</comment>
<keyword evidence="2" id="KW-0732">Signal</keyword>
<accession>A0A8S3W936</accession>
<dbReference type="PANTHER" id="PTHR11610:SF169">
    <property type="entry name" value="GH15759P-RELATED"/>
    <property type="match status" value="1"/>
</dbReference>
<feature type="domain" description="Lipase" evidence="3">
    <location>
        <begin position="80"/>
        <end position="333"/>
    </location>
</feature>
<protein>
    <submittedName>
        <fullName evidence="4">(apollo) hypothetical protein</fullName>
    </submittedName>
</protein>
<evidence type="ECO:0000256" key="2">
    <source>
        <dbReference type="SAM" id="SignalP"/>
    </source>
</evidence>
<feature type="signal peptide" evidence="2">
    <location>
        <begin position="1"/>
        <end position="19"/>
    </location>
</feature>
<dbReference type="GO" id="GO:0016042">
    <property type="term" value="P:lipid catabolic process"/>
    <property type="evidence" value="ECO:0007669"/>
    <property type="project" value="TreeGrafter"/>
</dbReference>
<dbReference type="AlphaFoldDB" id="A0A8S3W936"/>
<dbReference type="Proteomes" id="UP000691718">
    <property type="component" value="Unassembled WGS sequence"/>
</dbReference>
<sequence length="362" mass="40690">MFLRLFYVCLMFATSDVTSMYSSKALEGYPAGYLGDCPGSNKEAIITKKSLKYLSFYVQGPGNILTARHVKYTYYQMRELARDRDINFKRKTVLYVGGFLDSPNFPFATTIASAYNDIGYNVLLLDTNTFTTMQYPMAARFMRPVGRHVAKMLSVLMKEGLDPKKLEIVGLSLGGQTMSFIAKSFQEITGMNVSRLTGLDPAGPCFRNLGPDQRLDQADADFVEVVQTNIDGFGMAAPVGHVNFYINGGEFQPGDVLWMPCNVLCSHIRSLTIWVAALKHPDSFIAMKCDSVQQARDKNCYDRKPLVTNVLGLKADKTKQGIFYLSTNNNFPYYLGKEGLKRENDFFFKKTNTINEKSVIKM</sequence>
<dbReference type="OrthoDB" id="199913at2759"/>
<dbReference type="GO" id="GO:0017171">
    <property type="term" value="F:serine hydrolase activity"/>
    <property type="evidence" value="ECO:0007669"/>
    <property type="project" value="TreeGrafter"/>
</dbReference>